<comment type="caution">
    <text evidence="2">The sequence shown here is derived from an EMBL/GenBank/DDBJ whole genome shotgun (WGS) entry which is preliminary data.</text>
</comment>
<name>A0AAD9VF22_ACRCE</name>
<dbReference type="PANTHER" id="PTHR31751">
    <property type="entry name" value="SI:CH211-108C17.2-RELATED-RELATED"/>
    <property type="match status" value="1"/>
</dbReference>
<accession>A0AAD9VF22</accession>
<dbReference type="EMBL" id="JARQWQ010000006">
    <property type="protein sequence ID" value="KAK2571535.1"/>
    <property type="molecule type" value="Genomic_DNA"/>
</dbReference>
<organism evidence="2 3">
    <name type="scientific">Acropora cervicornis</name>
    <name type="common">Staghorn coral</name>
    <dbReference type="NCBI Taxonomy" id="6130"/>
    <lineage>
        <taxon>Eukaryota</taxon>
        <taxon>Metazoa</taxon>
        <taxon>Cnidaria</taxon>
        <taxon>Anthozoa</taxon>
        <taxon>Hexacorallia</taxon>
        <taxon>Scleractinia</taxon>
        <taxon>Astrocoeniina</taxon>
        <taxon>Acroporidae</taxon>
        <taxon>Acropora</taxon>
    </lineage>
</organism>
<protein>
    <recommendedName>
        <fullName evidence="4">Transposase</fullName>
    </recommendedName>
</protein>
<feature type="compositionally biased region" description="Low complexity" evidence="1">
    <location>
        <begin position="156"/>
        <end position="165"/>
    </location>
</feature>
<dbReference type="AlphaFoldDB" id="A0AAD9VF22"/>
<keyword evidence="3" id="KW-1185">Reference proteome</keyword>
<evidence type="ECO:0008006" key="4">
    <source>
        <dbReference type="Google" id="ProtNLM"/>
    </source>
</evidence>
<gene>
    <name evidence="2" type="ORF">P5673_004141</name>
</gene>
<feature type="region of interest" description="Disordered" evidence="1">
    <location>
        <begin position="156"/>
        <end position="183"/>
    </location>
</feature>
<feature type="region of interest" description="Disordered" evidence="1">
    <location>
        <begin position="577"/>
        <end position="617"/>
    </location>
</feature>
<evidence type="ECO:0000313" key="2">
    <source>
        <dbReference type="EMBL" id="KAK2571535.1"/>
    </source>
</evidence>
<feature type="region of interest" description="Disordered" evidence="1">
    <location>
        <begin position="1"/>
        <end position="47"/>
    </location>
</feature>
<dbReference type="Proteomes" id="UP001249851">
    <property type="component" value="Unassembled WGS sequence"/>
</dbReference>
<reference evidence="2" key="2">
    <citation type="journal article" date="2023" name="Science">
        <title>Genomic signatures of disease resistance in endangered staghorn corals.</title>
        <authorList>
            <person name="Vollmer S.V."/>
            <person name="Selwyn J.D."/>
            <person name="Despard B.A."/>
            <person name="Roesel C.L."/>
        </authorList>
    </citation>
    <scope>NUCLEOTIDE SEQUENCE</scope>
    <source>
        <strain evidence="2">K2</strain>
    </source>
</reference>
<evidence type="ECO:0000256" key="1">
    <source>
        <dbReference type="SAM" id="MobiDB-lite"/>
    </source>
</evidence>
<evidence type="ECO:0000313" key="3">
    <source>
        <dbReference type="Proteomes" id="UP001249851"/>
    </source>
</evidence>
<dbReference type="PANTHER" id="PTHR31751:SF42">
    <property type="entry name" value="PROTEIN CBG10204"/>
    <property type="match status" value="1"/>
</dbReference>
<feature type="compositionally biased region" description="Acidic residues" evidence="1">
    <location>
        <begin position="102"/>
        <end position="114"/>
    </location>
</feature>
<feature type="compositionally biased region" description="Low complexity" evidence="1">
    <location>
        <begin position="578"/>
        <end position="589"/>
    </location>
</feature>
<feature type="region of interest" description="Disordered" evidence="1">
    <location>
        <begin position="95"/>
        <end position="124"/>
    </location>
</feature>
<feature type="compositionally biased region" description="Pro residues" evidence="1">
    <location>
        <begin position="1"/>
        <end position="13"/>
    </location>
</feature>
<reference evidence="2" key="1">
    <citation type="journal article" date="2023" name="G3 (Bethesda)">
        <title>Whole genome assembly and annotation of the endangered Caribbean coral Acropora cervicornis.</title>
        <authorList>
            <person name="Selwyn J.D."/>
            <person name="Vollmer S.V."/>
        </authorList>
    </citation>
    <scope>NUCLEOTIDE SEQUENCE</scope>
    <source>
        <strain evidence="2">K2</strain>
    </source>
</reference>
<proteinExistence type="predicted"/>
<sequence>MPFCPPNDMPDCPPDNVEPVQPPPLAAPTAEWTSLSMSSVTPEPPVAATTFATPATATEKCKACLEKSKKCSTLRKGNLWLRRKVAELKQTIRELQSRVPDETEEEPVESEEEPHDTAESNQPYPVHAAANCMSSADTESDIEEYNDEIDYTYASAEESTESENNFDGNPEESSNSEVRVDPDMPEYEQPKFIVFYWQLVGLFTMFCFKCREARPSVTMKSFGTMVTATQHCMKCKQSYEWQSQPTVHGKIPAGNLLLSFAILMAGASISKTLLIFRHMGLSVYAARTYFRHQRDFLFPVILHYWEIYRENLVKKLKTLKDVVWTGDGRFDSMGHSAKYGAYTMLSTTIMKIVHFEVVQANETSGSQQTELEGCKRSFAFLKQLGLTVPVFISDRHRGIGKWIRESCSGTKHYFDIWHVARSITKRLLKGSKEKGCEIIACWIKGIRKHLYWCATSTKGGFGSLIAAKWTSFLRHVANKHTEHPNPLYTKCNHGELEQRKWIKIGYVDEMKKLLFSLSRAVMKEKFTECSSKAPTSLASQFPDRVGRTEAVEAYNKRIKQNTNTQLFPTGEEQNALLKATQESQSSQSKSTRKATCRTCKQPMRGHSKAKCQQNAGY</sequence>